<accession>A0AAD5CFP6</accession>
<dbReference type="EMBL" id="JAMZMK010008278">
    <property type="protein sequence ID" value="KAI7741061.1"/>
    <property type="molecule type" value="Genomic_DNA"/>
</dbReference>
<protein>
    <submittedName>
        <fullName evidence="1">Uncharacterized protein</fullName>
    </submittedName>
</protein>
<reference evidence="1" key="1">
    <citation type="submission" date="2022-06" db="EMBL/GenBank/DDBJ databases">
        <title>Uncovering the hologenomic basis of an extraordinary plant invasion.</title>
        <authorList>
            <person name="Bieker V.C."/>
            <person name="Martin M.D."/>
            <person name="Gilbert T."/>
            <person name="Hodgins K."/>
            <person name="Battlay P."/>
            <person name="Petersen B."/>
            <person name="Wilson J."/>
        </authorList>
    </citation>
    <scope>NUCLEOTIDE SEQUENCE</scope>
    <source>
        <strain evidence="1">AA19_3_7</strain>
        <tissue evidence="1">Leaf</tissue>
    </source>
</reference>
<dbReference type="GO" id="GO:0000030">
    <property type="term" value="F:mannosyltransferase activity"/>
    <property type="evidence" value="ECO:0007669"/>
    <property type="project" value="InterPro"/>
</dbReference>
<feature type="non-terminal residue" evidence="1">
    <location>
        <position position="94"/>
    </location>
</feature>
<gene>
    <name evidence="1" type="ORF">M8C21_006940</name>
</gene>
<comment type="caution">
    <text evidence="1">The sequence shown here is derived from an EMBL/GenBank/DDBJ whole genome shotgun (WGS) entry which is preliminary data.</text>
</comment>
<sequence length="94" mass="10873">MKERMLMFSLARGIFSKEFALILLVVHLGLLLIFVQYRWCKHEGGLVSFLRSRFVEMQLKTSITGSFPFKKSHSSSSRTKIIKKEDIVITMFTG</sequence>
<proteinExistence type="predicted"/>
<keyword evidence="2" id="KW-1185">Reference proteome</keyword>
<evidence type="ECO:0000313" key="1">
    <source>
        <dbReference type="EMBL" id="KAI7741061.1"/>
    </source>
</evidence>
<dbReference type="InterPro" id="IPR007873">
    <property type="entry name" value="Glycosyltransferase_ALG3"/>
</dbReference>
<dbReference type="Proteomes" id="UP001206925">
    <property type="component" value="Unassembled WGS sequence"/>
</dbReference>
<dbReference type="Pfam" id="PF05208">
    <property type="entry name" value="ALG3"/>
    <property type="match status" value="1"/>
</dbReference>
<name>A0AAD5CFP6_AMBAR</name>
<dbReference type="AlphaFoldDB" id="A0AAD5CFP6"/>
<evidence type="ECO:0000313" key="2">
    <source>
        <dbReference type="Proteomes" id="UP001206925"/>
    </source>
</evidence>
<organism evidence="1 2">
    <name type="scientific">Ambrosia artemisiifolia</name>
    <name type="common">Common ragweed</name>
    <dbReference type="NCBI Taxonomy" id="4212"/>
    <lineage>
        <taxon>Eukaryota</taxon>
        <taxon>Viridiplantae</taxon>
        <taxon>Streptophyta</taxon>
        <taxon>Embryophyta</taxon>
        <taxon>Tracheophyta</taxon>
        <taxon>Spermatophyta</taxon>
        <taxon>Magnoliopsida</taxon>
        <taxon>eudicotyledons</taxon>
        <taxon>Gunneridae</taxon>
        <taxon>Pentapetalae</taxon>
        <taxon>asterids</taxon>
        <taxon>campanulids</taxon>
        <taxon>Asterales</taxon>
        <taxon>Asteraceae</taxon>
        <taxon>Asteroideae</taxon>
        <taxon>Heliantheae alliance</taxon>
        <taxon>Heliantheae</taxon>
        <taxon>Ambrosia</taxon>
    </lineage>
</organism>